<dbReference type="InterPro" id="IPR031348">
    <property type="entry name" value="PigL_N"/>
</dbReference>
<feature type="compositionally biased region" description="Polar residues" evidence="1">
    <location>
        <begin position="208"/>
        <end position="231"/>
    </location>
</feature>
<feature type="region of interest" description="Disordered" evidence="1">
    <location>
        <begin position="208"/>
        <end position="242"/>
    </location>
</feature>
<proteinExistence type="predicted"/>
<dbReference type="Pfam" id="PF17111">
    <property type="entry name" value="PigL_N"/>
    <property type="match status" value="1"/>
</dbReference>
<protein>
    <recommendedName>
        <fullName evidence="2">Azaphilone pigments biosynthesis cluster protein L N-terminal domain-containing protein</fullName>
    </recommendedName>
</protein>
<dbReference type="EMBL" id="MU863931">
    <property type="protein sequence ID" value="KAK4199530.1"/>
    <property type="molecule type" value="Genomic_DNA"/>
</dbReference>
<dbReference type="AlphaFoldDB" id="A0AAN6XF90"/>
<dbReference type="Proteomes" id="UP001303160">
    <property type="component" value="Unassembled WGS sequence"/>
</dbReference>
<organism evidence="3 4">
    <name type="scientific">Triangularia verruculosa</name>
    <dbReference type="NCBI Taxonomy" id="2587418"/>
    <lineage>
        <taxon>Eukaryota</taxon>
        <taxon>Fungi</taxon>
        <taxon>Dikarya</taxon>
        <taxon>Ascomycota</taxon>
        <taxon>Pezizomycotina</taxon>
        <taxon>Sordariomycetes</taxon>
        <taxon>Sordariomycetidae</taxon>
        <taxon>Sordariales</taxon>
        <taxon>Podosporaceae</taxon>
        <taxon>Triangularia</taxon>
    </lineage>
</organism>
<name>A0AAN6XF90_9PEZI</name>
<sequence length="432" mass="47060">MDPLSIGGGCLALITSIASVTKGIYSFTKQVREAQSDLDAVTQELTSLRLVLELYVEDDANTNVAFPEALNKRLSAIVTNCQLVVRDIEACLAKYSSDSCGKKLSWVVSGQDDVSRLRRSIEAHKSALNLGLDMAALYLAKETRFEATEIRHNTTTIKQDTAQILQAIADLQARLPADSTKPNDFVLQRYLEELSAFTETDYNGLSTKQWPGSRNSGAPASIHSLPSSCSKDSLVEEDAKDPEQLSEGGIKVVCAASELLGHIPPVADRRLLVLFNGMTRRWSSDEVSQALDSIDSLLLRLASSDGQISSSETKRTMDPVAVLLFSVWRAESIQPDCSSMGLPALHQFGMKHGLEYPYHNIQFLSVSVGPLSKTVGHHDLCSQLTNALSPTLVLNMNKPGMKIRISNLDLARHLKGGITIVSRSSSNPCTIM</sequence>
<reference evidence="3" key="1">
    <citation type="journal article" date="2023" name="Mol. Phylogenet. Evol.">
        <title>Genome-scale phylogeny and comparative genomics of the fungal order Sordariales.</title>
        <authorList>
            <person name="Hensen N."/>
            <person name="Bonometti L."/>
            <person name="Westerberg I."/>
            <person name="Brannstrom I.O."/>
            <person name="Guillou S."/>
            <person name="Cros-Aarteil S."/>
            <person name="Calhoun S."/>
            <person name="Haridas S."/>
            <person name="Kuo A."/>
            <person name="Mondo S."/>
            <person name="Pangilinan J."/>
            <person name="Riley R."/>
            <person name="LaButti K."/>
            <person name="Andreopoulos B."/>
            <person name="Lipzen A."/>
            <person name="Chen C."/>
            <person name="Yan M."/>
            <person name="Daum C."/>
            <person name="Ng V."/>
            <person name="Clum A."/>
            <person name="Steindorff A."/>
            <person name="Ohm R.A."/>
            <person name="Martin F."/>
            <person name="Silar P."/>
            <person name="Natvig D.O."/>
            <person name="Lalanne C."/>
            <person name="Gautier V."/>
            <person name="Ament-Velasquez S.L."/>
            <person name="Kruys A."/>
            <person name="Hutchinson M.I."/>
            <person name="Powell A.J."/>
            <person name="Barry K."/>
            <person name="Miller A.N."/>
            <person name="Grigoriev I.V."/>
            <person name="Debuchy R."/>
            <person name="Gladieux P."/>
            <person name="Hiltunen Thoren M."/>
            <person name="Johannesson H."/>
        </authorList>
    </citation>
    <scope>NUCLEOTIDE SEQUENCE</scope>
    <source>
        <strain evidence="3">CBS 315.58</strain>
    </source>
</reference>
<evidence type="ECO:0000256" key="1">
    <source>
        <dbReference type="SAM" id="MobiDB-lite"/>
    </source>
</evidence>
<keyword evidence="4" id="KW-1185">Reference proteome</keyword>
<evidence type="ECO:0000259" key="2">
    <source>
        <dbReference type="Pfam" id="PF17111"/>
    </source>
</evidence>
<evidence type="ECO:0000313" key="4">
    <source>
        <dbReference type="Proteomes" id="UP001303160"/>
    </source>
</evidence>
<reference evidence="3" key="2">
    <citation type="submission" date="2023-05" db="EMBL/GenBank/DDBJ databases">
        <authorList>
            <consortium name="Lawrence Berkeley National Laboratory"/>
            <person name="Steindorff A."/>
            <person name="Hensen N."/>
            <person name="Bonometti L."/>
            <person name="Westerberg I."/>
            <person name="Brannstrom I.O."/>
            <person name="Guillou S."/>
            <person name="Cros-Aarteil S."/>
            <person name="Calhoun S."/>
            <person name="Haridas S."/>
            <person name="Kuo A."/>
            <person name="Mondo S."/>
            <person name="Pangilinan J."/>
            <person name="Riley R."/>
            <person name="Labutti K."/>
            <person name="Andreopoulos B."/>
            <person name="Lipzen A."/>
            <person name="Chen C."/>
            <person name="Yanf M."/>
            <person name="Daum C."/>
            <person name="Ng V."/>
            <person name="Clum A."/>
            <person name="Ohm R."/>
            <person name="Martin F."/>
            <person name="Silar P."/>
            <person name="Natvig D."/>
            <person name="Lalanne C."/>
            <person name="Gautier V."/>
            <person name="Ament-Velasquez S.L."/>
            <person name="Kruys A."/>
            <person name="Hutchinson M.I."/>
            <person name="Powell A.J."/>
            <person name="Barry K."/>
            <person name="Miller A.N."/>
            <person name="Grigoriev I.V."/>
            <person name="Debuchy R."/>
            <person name="Gladieux P."/>
            <person name="Thoren M.H."/>
            <person name="Johannesson H."/>
        </authorList>
    </citation>
    <scope>NUCLEOTIDE SEQUENCE</scope>
    <source>
        <strain evidence="3">CBS 315.58</strain>
    </source>
</reference>
<comment type="caution">
    <text evidence="3">The sequence shown here is derived from an EMBL/GenBank/DDBJ whole genome shotgun (WGS) entry which is preliminary data.</text>
</comment>
<evidence type="ECO:0000313" key="3">
    <source>
        <dbReference type="EMBL" id="KAK4199530.1"/>
    </source>
</evidence>
<accession>A0AAN6XF90</accession>
<feature type="domain" description="Azaphilone pigments biosynthesis cluster protein L N-terminal" evidence="2">
    <location>
        <begin position="1"/>
        <end position="175"/>
    </location>
</feature>
<gene>
    <name evidence="3" type="ORF">QBC40DRAFT_81572</name>
</gene>